<dbReference type="RefSeq" id="WP_353892450.1">
    <property type="nucleotide sequence ID" value="NZ_CP159485.1"/>
</dbReference>
<dbReference type="InterPro" id="IPR006124">
    <property type="entry name" value="Metalloenzyme"/>
</dbReference>
<gene>
    <name evidence="6" type="ORF">PRVXH_001796</name>
</gene>
<dbReference type="GO" id="GO:0005829">
    <property type="term" value="C:cytosol"/>
    <property type="evidence" value="ECO:0007669"/>
    <property type="project" value="TreeGrafter"/>
</dbReference>
<comment type="similarity">
    <text evidence="1">Belongs to the phosphopentomutase family.</text>
</comment>
<dbReference type="PIRSF" id="PIRSF001491">
    <property type="entry name" value="Ppentomutase"/>
    <property type="match status" value="1"/>
</dbReference>
<evidence type="ECO:0000313" key="6">
    <source>
        <dbReference type="EMBL" id="XCI27872.1"/>
    </source>
</evidence>
<feature type="domain" description="Metalloenzyme" evidence="5">
    <location>
        <begin position="4"/>
        <end position="388"/>
    </location>
</feature>
<dbReference type="InterPro" id="IPR024052">
    <property type="entry name" value="Phosphopentomutase_DeoB_cap_sf"/>
</dbReference>
<dbReference type="CDD" id="cd16009">
    <property type="entry name" value="PPM"/>
    <property type="match status" value="1"/>
</dbReference>
<evidence type="ECO:0000256" key="2">
    <source>
        <dbReference type="ARBA" id="ARBA00022723"/>
    </source>
</evidence>
<dbReference type="GO" id="GO:0043094">
    <property type="term" value="P:metabolic compound salvage"/>
    <property type="evidence" value="ECO:0007669"/>
    <property type="project" value="InterPro"/>
</dbReference>
<sequence length="411" mass="45431">MNLKKVILVVVDSLGVGAMADVCKVRPQDVNANTLQHILNESQTIKLPNLEKLGINHILGKNKYTSQNHLASFGKSNLMHYGADSYAGHQEIMGTRPLKPVMSPFVDVIDNVKSKLKSKGYKVNTPDCKKPFLLVNDLVVVADNIETDYGQIYNVTAPLDSISFEEVLKIGKIVRDTVRVNRVIALGGEGVSVNHILSSIEIREDGLVGVNSPKSGVYNKGYQVRHMGYGVNPKSQISTILAENNYQVSLIGKMQDVISCSKAIKEPAVKTQEVMEKIVKQITTINSGLIAATVQETDLAGHAQDVEKYAEKLIVVDRYLQKIIQVMDNEDLLIITADHGNDPTVGHSQHTREQVPILVYGKSFIPKKLECRRTLSDIAATIADYFNVTNPENGQSFLSDLRRRGHENSYL</sequence>
<dbReference type="InterPro" id="IPR010045">
    <property type="entry name" value="DeoB"/>
</dbReference>
<dbReference type="NCBIfam" id="NF009049">
    <property type="entry name" value="PRK12383.1"/>
    <property type="match status" value="1"/>
</dbReference>
<keyword evidence="2" id="KW-0479">Metal-binding</keyword>
<evidence type="ECO:0000259" key="5">
    <source>
        <dbReference type="Pfam" id="PF01676"/>
    </source>
</evidence>
<dbReference type="Gene3D" id="3.40.720.10">
    <property type="entry name" value="Alkaline Phosphatase, subunit A"/>
    <property type="match status" value="1"/>
</dbReference>
<dbReference type="Gene3D" id="3.30.70.1250">
    <property type="entry name" value="Phosphopentomutase"/>
    <property type="match status" value="1"/>
</dbReference>
<dbReference type="SUPFAM" id="SSF53649">
    <property type="entry name" value="Alkaline phosphatase-like"/>
    <property type="match status" value="1"/>
</dbReference>
<reference evidence="6" key="1">
    <citation type="journal article" date="2018" name="Antonie Van Leeuwenhoek">
        <title>Proteinivorax hydrogeniformans sp. nov., an anaerobic, haloalkaliphilic bacterium fermenting proteinaceous compounds with high hydrogen production.</title>
        <authorList>
            <person name="Boltyanskaya Y."/>
            <person name="Detkova E."/>
            <person name="Pimenov N."/>
            <person name="Kevbrin V."/>
        </authorList>
    </citation>
    <scope>NUCLEOTIDE SEQUENCE</scope>
    <source>
        <strain evidence="6">Z-710</strain>
    </source>
</reference>
<dbReference type="Pfam" id="PF01676">
    <property type="entry name" value="Metalloenzyme"/>
    <property type="match status" value="1"/>
</dbReference>
<dbReference type="GO" id="GO:0009117">
    <property type="term" value="P:nucleotide metabolic process"/>
    <property type="evidence" value="ECO:0007669"/>
    <property type="project" value="InterPro"/>
</dbReference>
<organism evidence="6">
    <name type="scientific">Proteinivorax hydrogeniformans</name>
    <dbReference type="NCBI Taxonomy" id="1826727"/>
    <lineage>
        <taxon>Bacteria</taxon>
        <taxon>Bacillati</taxon>
        <taxon>Bacillota</taxon>
        <taxon>Clostridia</taxon>
        <taxon>Eubacteriales</taxon>
        <taxon>Proteinivoracaceae</taxon>
        <taxon>Proteinivorax</taxon>
    </lineage>
</organism>
<dbReference type="EC" id="5.4.2.7" evidence="6"/>
<keyword evidence="4 6" id="KW-0413">Isomerase</keyword>
<proteinExistence type="inferred from homology"/>
<name>A0AAU8HS93_9FIRM</name>
<evidence type="ECO:0000256" key="1">
    <source>
        <dbReference type="ARBA" id="ARBA00010373"/>
    </source>
</evidence>
<dbReference type="PANTHER" id="PTHR21110:SF0">
    <property type="entry name" value="PHOSPHOPENTOMUTASE"/>
    <property type="match status" value="1"/>
</dbReference>
<evidence type="ECO:0000256" key="4">
    <source>
        <dbReference type="ARBA" id="ARBA00023235"/>
    </source>
</evidence>
<dbReference type="InterPro" id="IPR017850">
    <property type="entry name" value="Alkaline_phosphatase_core_sf"/>
</dbReference>
<accession>A0AAU8HS93</accession>
<dbReference type="GO" id="GO:0008973">
    <property type="term" value="F:phosphopentomutase activity"/>
    <property type="evidence" value="ECO:0007669"/>
    <property type="project" value="UniProtKB-EC"/>
</dbReference>
<dbReference type="PANTHER" id="PTHR21110">
    <property type="entry name" value="PHOSPHOPENTOMUTASE"/>
    <property type="match status" value="1"/>
</dbReference>
<protein>
    <submittedName>
        <fullName evidence="6">Phosphopentomutase</fullName>
        <ecNumber evidence="6">5.4.2.7</ecNumber>
    </submittedName>
</protein>
<dbReference type="AlphaFoldDB" id="A0AAU8HS93"/>
<evidence type="ECO:0000256" key="3">
    <source>
        <dbReference type="ARBA" id="ARBA00023211"/>
    </source>
</evidence>
<keyword evidence="3" id="KW-0464">Manganese</keyword>
<reference evidence="6" key="2">
    <citation type="submission" date="2024-06" db="EMBL/GenBank/DDBJ databases">
        <authorList>
            <person name="Petrova K.O."/>
            <person name="Toshchakov S.V."/>
            <person name="Boltjanskaja Y.V."/>
            <person name="Kevbrin V.V."/>
        </authorList>
    </citation>
    <scope>NUCLEOTIDE SEQUENCE</scope>
    <source>
        <strain evidence="6">Z-710</strain>
    </source>
</reference>
<dbReference type="EMBL" id="CP159485">
    <property type="protein sequence ID" value="XCI27872.1"/>
    <property type="molecule type" value="Genomic_DNA"/>
</dbReference>
<dbReference type="GO" id="GO:0000287">
    <property type="term" value="F:magnesium ion binding"/>
    <property type="evidence" value="ECO:0007669"/>
    <property type="project" value="InterPro"/>
</dbReference>